<reference evidence="2 3" key="1">
    <citation type="journal article" date="2013" name="BMC Genomics">
        <title>Reconstruction of the lipid metabolism for the microalga Monoraphidium neglectum from its genome sequence reveals characteristics suitable for biofuel production.</title>
        <authorList>
            <person name="Bogen C."/>
            <person name="Al-Dilaimi A."/>
            <person name="Albersmeier A."/>
            <person name="Wichmann J."/>
            <person name="Grundmann M."/>
            <person name="Rupp O."/>
            <person name="Lauersen K.J."/>
            <person name="Blifernez-Klassen O."/>
            <person name="Kalinowski J."/>
            <person name="Goesmann A."/>
            <person name="Mussgnug J.H."/>
            <person name="Kruse O."/>
        </authorList>
    </citation>
    <scope>NUCLEOTIDE SEQUENCE [LARGE SCALE GENOMIC DNA]</scope>
    <source>
        <strain evidence="2 3">SAG 48.87</strain>
    </source>
</reference>
<feature type="region of interest" description="Disordered" evidence="1">
    <location>
        <begin position="31"/>
        <end position="99"/>
    </location>
</feature>
<dbReference type="RefSeq" id="XP_013894237.1">
    <property type="nucleotide sequence ID" value="XM_014038783.1"/>
</dbReference>
<dbReference type="KEGG" id="mng:MNEG_12744"/>
<proteinExistence type="predicted"/>
<feature type="compositionally biased region" description="Basic and acidic residues" evidence="1">
    <location>
        <begin position="34"/>
        <end position="63"/>
    </location>
</feature>
<keyword evidence="3" id="KW-1185">Reference proteome</keyword>
<evidence type="ECO:0000313" key="2">
    <source>
        <dbReference type="EMBL" id="KIY95217.1"/>
    </source>
</evidence>
<evidence type="ECO:0000313" key="3">
    <source>
        <dbReference type="Proteomes" id="UP000054498"/>
    </source>
</evidence>
<name>A0A0D2J5S0_9CHLO</name>
<organism evidence="2 3">
    <name type="scientific">Monoraphidium neglectum</name>
    <dbReference type="NCBI Taxonomy" id="145388"/>
    <lineage>
        <taxon>Eukaryota</taxon>
        <taxon>Viridiplantae</taxon>
        <taxon>Chlorophyta</taxon>
        <taxon>core chlorophytes</taxon>
        <taxon>Chlorophyceae</taxon>
        <taxon>CS clade</taxon>
        <taxon>Sphaeropleales</taxon>
        <taxon>Selenastraceae</taxon>
        <taxon>Monoraphidium</taxon>
    </lineage>
</organism>
<dbReference type="OrthoDB" id="557203at2759"/>
<dbReference type="Proteomes" id="UP000054498">
    <property type="component" value="Unassembled WGS sequence"/>
</dbReference>
<dbReference type="AlphaFoldDB" id="A0A0D2J5S0"/>
<dbReference type="EMBL" id="KK103629">
    <property type="protein sequence ID" value="KIY95217.1"/>
    <property type="molecule type" value="Genomic_DNA"/>
</dbReference>
<dbReference type="GeneID" id="25730137"/>
<accession>A0A0D2J5S0</accession>
<protein>
    <submittedName>
        <fullName evidence="2">Uncharacterized protein</fullName>
    </submittedName>
</protein>
<gene>
    <name evidence="2" type="ORF">MNEG_12744</name>
</gene>
<sequence length="149" mass="16068">MPFSMDQCFRGDSDCLVDRLVAASMLPQVAPGAVKERELQAWRPDDDNGDHRSILNEPLEARHRAPSKHCRSPDNKRSSTGTAAAKRARAPGSPAVRRASLDAAQGFACPSFNAAPKPEALPMPTFTLMRASALSRRSPSPPKYTAVTA</sequence>
<evidence type="ECO:0000256" key="1">
    <source>
        <dbReference type="SAM" id="MobiDB-lite"/>
    </source>
</evidence>